<dbReference type="GO" id="GO:0015627">
    <property type="term" value="C:type II protein secretion system complex"/>
    <property type="evidence" value="ECO:0007669"/>
    <property type="project" value="InterPro"/>
</dbReference>
<proteinExistence type="predicted"/>
<name>A0A916QGX0_9LACO</name>
<evidence type="ECO:0000256" key="2">
    <source>
        <dbReference type="ARBA" id="ARBA00022481"/>
    </source>
</evidence>
<dbReference type="RefSeq" id="WP_212780824.1">
    <property type="nucleotide sequence ID" value="NZ_BMAY01000006.1"/>
</dbReference>
<keyword evidence="4" id="KW-1133">Transmembrane helix</keyword>
<keyword evidence="2" id="KW-0488">Methylation</keyword>
<gene>
    <name evidence="5" type="primary">comGC</name>
    <name evidence="5" type="ORF">LCB40_10110</name>
</gene>
<dbReference type="NCBIfam" id="TIGR02532">
    <property type="entry name" value="IV_pilin_GFxxxE"/>
    <property type="match status" value="1"/>
</dbReference>
<dbReference type="InterPro" id="IPR012902">
    <property type="entry name" value="N_methyl_site"/>
</dbReference>
<dbReference type="AlphaFoldDB" id="A0A916QGX0"/>
<dbReference type="GO" id="GO:0009986">
    <property type="term" value="C:cell surface"/>
    <property type="evidence" value="ECO:0007669"/>
    <property type="project" value="UniProtKB-SubCell"/>
</dbReference>
<comment type="subcellular location">
    <subcellularLocation>
        <location evidence="1">Cell surface</location>
    </subcellularLocation>
</comment>
<feature type="transmembrane region" description="Helical" evidence="4">
    <location>
        <begin position="21"/>
        <end position="42"/>
    </location>
</feature>
<evidence type="ECO:0000256" key="1">
    <source>
        <dbReference type="ARBA" id="ARBA00004241"/>
    </source>
</evidence>
<dbReference type="SUPFAM" id="SSF54523">
    <property type="entry name" value="Pili subunits"/>
    <property type="match status" value="1"/>
</dbReference>
<keyword evidence="4" id="KW-0472">Membrane</keyword>
<keyword evidence="3" id="KW-0178">Competence</keyword>
<evidence type="ECO:0000256" key="3">
    <source>
        <dbReference type="ARBA" id="ARBA00023287"/>
    </source>
</evidence>
<dbReference type="PANTHER" id="PTHR30093">
    <property type="entry name" value="GENERAL SECRETION PATHWAY PROTEIN G"/>
    <property type="match status" value="1"/>
</dbReference>
<keyword evidence="6" id="KW-1185">Reference proteome</keyword>
<accession>A0A916QGX0</accession>
<reference evidence="5" key="1">
    <citation type="submission" date="2020-08" db="EMBL/GenBank/DDBJ databases">
        <title>Taxonomic study for Lactobacillus species isolated from hardwood bark.</title>
        <authorList>
            <person name="Tohno M."/>
            <person name="Tanizawa Y."/>
        </authorList>
    </citation>
    <scope>NUCLEOTIDE SEQUENCE</scope>
    <source>
        <strain evidence="5">B40</strain>
    </source>
</reference>
<comment type="caution">
    <text evidence="5">The sequence shown here is derived from an EMBL/GenBank/DDBJ whole genome shotgun (WGS) entry which is preliminary data.</text>
</comment>
<dbReference type="GO" id="GO:0030420">
    <property type="term" value="P:establishment of competence for transformation"/>
    <property type="evidence" value="ECO:0007669"/>
    <property type="project" value="UniProtKB-KW"/>
</dbReference>
<dbReference type="InterPro" id="IPR045584">
    <property type="entry name" value="Pilin-like"/>
</dbReference>
<dbReference type="EMBL" id="BMAY01000006">
    <property type="protein sequence ID" value="GFZ27131.1"/>
    <property type="molecule type" value="Genomic_DNA"/>
</dbReference>
<evidence type="ECO:0000313" key="6">
    <source>
        <dbReference type="Proteomes" id="UP000677218"/>
    </source>
</evidence>
<evidence type="ECO:0000256" key="4">
    <source>
        <dbReference type="SAM" id="Phobius"/>
    </source>
</evidence>
<keyword evidence="4" id="KW-0812">Transmembrane</keyword>
<dbReference type="InterPro" id="IPR000983">
    <property type="entry name" value="Bac_GSPG_pilin"/>
</dbReference>
<evidence type="ECO:0000313" key="5">
    <source>
        <dbReference type="EMBL" id="GFZ27131.1"/>
    </source>
</evidence>
<dbReference type="Proteomes" id="UP000677218">
    <property type="component" value="Unassembled WGS sequence"/>
</dbReference>
<dbReference type="Gene3D" id="3.30.700.10">
    <property type="entry name" value="Glycoprotein, Type 4 Pilin"/>
    <property type="match status" value="1"/>
</dbReference>
<dbReference type="Pfam" id="PF07963">
    <property type="entry name" value="N_methyl"/>
    <property type="match status" value="1"/>
</dbReference>
<dbReference type="PRINTS" id="PR00813">
    <property type="entry name" value="BCTERIALGSPG"/>
</dbReference>
<dbReference type="GO" id="GO:0015628">
    <property type="term" value="P:protein secretion by the type II secretion system"/>
    <property type="evidence" value="ECO:0007669"/>
    <property type="project" value="InterPro"/>
</dbReference>
<organism evidence="5 6">
    <name type="scientific">Lactobacillus corticis</name>
    <dbReference type="NCBI Taxonomy" id="2201249"/>
    <lineage>
        <taxon>Bacteria</taxon>
        <taxon>Bacillati</taxon>
        <taxon>Bacillota</taxon>
        <taxon>Bacilli</taxon>
        <taxon>Lactobacillales</taxon>
        <taxon>Lactobacillaceae</taxon>
        <taxon>Lactobacillus</taxon>
    </lineage>
</organism>
<protein>
    <submittedName>
        <fullName evidence="5">Competence protein ComGC</fullName>
    </submittedName>
</protein>
<sequence>MKTRVRNFVVKILRKQRKQEAFTLIEMVVVMAIIVMLVMLIVPNIIGTKDSAQKKADQAFKTTLQTQVELYREDTNKLPSGFAGMDKYLSEDQIERANKGFRINADGTVVENDSKTSGNEK</sequence>